<feature type="transmembrane region" description="Helical" evidence="6">
    <location>
        <begin position="12"/>
        <end position="41"/>
    </location>
</feature>
<comment type="subcellular location">
    <subcellularLocation>
        <location evidence="6">Cell membrane</location>
        <topology evidence="6">Multi-pass membrane protein</topology>
    </subcellularLocation>
    <subcellularLocation>
        <location evidence="1">Membrane</location>
        <topology evidence="1">Multi-pass membrane protein</topology>
    </subcellularLocation>
</comment>
<evidence type="ECO:0000256" key="4">
    <source>
        <dbReference type="ARBA" id="ARBA00022989"/>
    </source>
</evidence>
<proteinExistence type="inferred from homology"/>
<name>A0A851HQV4_9GAMM</name>
<feature type="transmembrane region" description="Helical" evidence="6">
    <location>
        <begin position="218"/>
        <end position="238"/>
    </location>
</feature>
<keyword evidence="8" id="KW-1185">Reference proteome</keyword>
<comment type="caution">
    <text evidence="7">The sequence shown here is derived from an EMBL/GenBank/DDBJ whole genome shotgun (WGS) entry which is preliminary data.</text>
</comment>
<feature type="transmembrane region" description="Helical" evidence="6">
    <location>
        <begin position="250"/>
        <end position="270"/>
    </location>
</feature>
<dbReference type="Proteomes" id="UP000536442">
    <property type="component" value="Unassembled WGS sequence"/>
</dbReference>
<evidence type="ECO:0000256" key="5">
    <source>
        <dbReference type="ARBA" id="ARBA00023136"/>
    </source>
</evidence>
<evidence type="ECO:0000256" key="2">
    <source>
        <dbReference type="ARBA" id="ARBA00009142"/>
    </source>
</evidence>
<dbReference type="InterPro" id="IPR002781">
    <property type="entry name" value="TM_pro_TauE-like"/>
</dbReference>
<feature type="transmembrane region" description="Helical" evidence="6">
    <location>
        <begin position="113"/>
        <end position="138"/>
    </location>
</feature>
<reference evidence="7 8" key="1">
    <citation type="submission" date="2020-03" db="EMBL/GenBank/DDBJ databases">
        <title>Metagenomic, metatranscriptomic, and metabolomic analyses revealed the key microbes and metabolic features during the fermentation of ganjang, Korean traditional soy sauce.</title>
        <authorList>
            <person name="Chun B.H."/>
            <person name="Jeon C.O."/>
        </authorList>
    </citation>
    <scope>NUCLEOTIDE SEQUENCE [LARGE SCALE GENOMIC DNA]</scope>
    <source>
        <strain evidence="7 8">KG14</strain>
    </source>
</reference>
<evidence type="ECO:0000313" key="8">
    <source>
        <dbReference type="Proteomes" id="UP000536442"/>
    </source>
</evidence>
<evidence type="ECO:0000256" key="6">
    <source>
        <dbReference type="RuleBase" id="RU363041"/>
    </source>
</evidence>
<keyword evidence="4 6" id="KW-1133">Transmembrane helix</keyword>
<organism evidence="7 8">
    <name type="scientific">Marinobacter adhaerens</name>
    <dbReference type="NCBI Taxonomy" id="1033846"/>
    <lineage>
        <taxon>Bacteria</taxon>
        <taxon>Pseudomonadati</taxon>
        <taxon>Pseudomonadota</taxon>
        <taxon>Gammaproteobacteria</taxon>
        <taxon>Pseudomonadales</taxon>
        <taxon>Marinobacteraceae</taxon>
        <taxon>Marinobacter</taxon>
    </lineage>
</organism>
<accession>A0A851HQV4</accession>
<evidence type="ECO:0000256" key="3">
    <source>
        <dbReference type="ARBA" id="ARBA00022692"/>
    </source>
</evidence>
<gene>
    <name evidence="7" type="ORF">HLV39_06310</name>
</gene>
<protein>
    <recommendedName>
        <fullName evidence="6">Probable membrane transporter protein</fullName>
    </recommendedName>
</protein>
<sequence length="271" mass="29737">MSDLSLIQLGLIALIFIWSGFVRSGLGFGGAVLSLPFLLLVKDNPLIFLPIIAIHLLVFSSLTIWMNNRNSKGGTNRQKLTGFGPDVAANAPEGTVDWPYLWRMLRIMIIPKLIGVFGLFTLPPNVLSAIIFVIVAIYSVSYIINRPFRSKSKTVDVILLMLGGYITGTSLIGAPLIIAVAAQHVAREKLRDTLLGLWFILVFIKLAAFIWVGLDLQLIHHLWLLPCAAVGHVIGLRFHKHILKAETPVFFRMLGVVLLVVSSAGVVSVLV</sequence>
<evidence type="ECO:0000256" key="1">
    <source>
        <dbReference type="ARBA" id="ARBA00004141"/>
    </source>
</evidence>
<feature type="transmembrane region" description="Helical" evidence="6">
    <location>
        <begin position="158"/>
        <end position="182"/>
    </location>
</feature>
<feature type="transmembrane region" description="Helical" evidence="6">
    <location>
        <begin position="47"/>
        <end position="67"/>
    </location>
</feature>
<keyword evidence="6" id="KW-1003">Cell membrane</keyword>
<dbReference type="Pfam" id="PF01925">
    <property type="entry name" value="TauE"/>
    <property type="match status" value="1"/>
</dbReference>
<keyword evidence="5 6" id="KW-0472">Membrane</keyword>
<dbReference type="AlphaFoldDB" id="A0A851HQV4"/>
<comment type="similarity">
    <text evidence="2 6">Belongs to the 4-toluene sulfonate uptake permease (TSUP) (TC 2.A.102) family.</text>
</comment>
<feature type="transmembrane region" description="Helical" evidence="6">
    <location>
        <begin position="194"/>
        <end position="212"/>
    </location>
</feature>
<keyword evidence="3 6" id="KW-0812">Transmembrane</keyword>
<dbReference type="GO" id="GO:0005886">
    <property type="term" value="C:plasma membrane"/>
    <property type="evidence" value="ECO:0007669"/>
    <property type="project" value="UniProtKB-SubCell"/>
</dbReference>
<dbReference type="EMBL" id="JABEVQ010000003">
    <property type="protein sequence ID" value="NWN91100.1"/>
    <property type="molecule type" value="Genomic_DNA"/>
</dbReference>
<evidence type="ECO:0000313" key="7">
    <source>
        <dbReference type="EMBL" id="NWN91100.1"/>
    </source>
</evidence>